<dbReference type="eggNOG" id="ENOG502ZREC">
    <property type="taxonomic scope" value="Bacteria"/>
</dbReference>
<dbReference type="KEGG" id="sdn:Sden_3574"/>
<evidence type="ECO:0000313" key="1">
    <source>
        <dbReference type="EMBL" id="ABE56849.1"/>
    </source>
</evidence>
<dbReference type="EMBL" id="CP000302">
    <property type="protein sequence ID" value="ABE56849.1"/>
    <property type="molecule type" value="Genomic_DNA"/>
</dbReference>
<dbReference type="Proteomes" id="UP000001982">
    <property type="component" value="Chromosome"/>
</dbReference>
<organism evidence="1 2">
    <name type="scientific">Shewanella denitrificans (strain OS217 / ATCC BAA-1090 / DSM 15013)</name>
    <dbReference type="NCBI Taxonomy" id="318161"/>
    <lineage>
        <taxon>Bacteria</taxon>
        <taxon>Pseudomonadati</taxon>
        <taxon>Pseudomonadota</taxon>
        <taxon>Gammaproteobacteria</taxon>
        <taxon>Alteromonadales</taxon>
        <taxon>Shewanellaceae</taxon>
        <taxon>Shewanella</taxon>
    </lineage>
</organism>
<dbReference type="OrthoDB" id="952847at2"/>
<sequence length="202" mass="21457">MQHTVSSKTLIKASFSAVILAAIALVSLILPAEYNIDPTGVGKALGLTALAQPDSGTQMQAVLDAKSEASQASANAPQSDAAKLSEHSINVTVPAGRGVEYKFYMAQFAKMEYQWSTNTETATETATNNSSPSPLYFDLHGEPQGDTTGYFESYVIATSDEMKGSFTAPFAGSHGWYWKNTSAQAVTVQLKVSGDFTVIGLK</sequence>
<dbReference type="RefSeq" id="WP_011497989.1">
    <property type="nucleotide sequence ID" value="NC_007954.1"/>
</dbReference>
<reference evidence="1 2" key="1">
    <citation type="submission" date="2006-03" db="EMBL/GenBank/DDBJ databases">
        <title>Complete sequence of Shewanella denitrificans OS217.</title>
        <authorList>
            <consortium name="US DOE Joint Genome Institute"/>
            <person name="Copeland A."/>
            <person name="Lucas S."/>
            <person name="Lapidus A."/>
            <person name="Barry K."/>
            <person name="Detter J.C."/>
            <person name="Glavina del Rio T."/>
            <person name="Hammon N."/>
            <person name="Israni S."/>
            <person name="Dalin E."/>
            <person name="Tice H."/>
            <person name="Pitluck S."/>
            <person name="Brettin T."/>
            <person name="Bruce D."/>
            <person name="Han C."/>
            <person name="Tapia R."/>
            <person name="Gilna P."/>
            <person name="Kiss H."/>
            <person name="Schmutz J."/>
            <person name="Larimer F."/>
            <person name="Land M."/>
            <person name="Hauser L."/>
            <person name="Kyrpides N."/>
            <person name="Lykidis A."/>
            <person name="Richardson P."/>
        </authorList>
    </citation>
    <scope>NUCLEOTIDE SEQUENCE [LARGE SCALE GENOMIC DNA]</scope>
    <source>
        <strain evidence="2">OS217 / ATCC BAA-1090 / DSM 15013</strain>
    </source>
</reference>
<keyword evidence="2" id="KW-1185">Reference proteome</keyword>
<evidence type="ECO:0000313" key="2">
    <source>
        <dbReference type="Proteomes" id="UP000001982"/>
    </source>
</evidence>
<evidence type="ECO:0008006" key="3">
    <source>
        <dbReference type="Google" id="ProtNLM"/>
    </source>
</evidence>
<protein>
    <recommendedName>
        <fullName evidence="3">Transmembrane anchor protein</fullName>
    </recommendedName>
</protein>
<dbReference type="STRING" id="318161.Sden_3574"/>
<dbReference type="HOGENOM" id="CLU_113667_0_0_6"/>
<proteinExistence type="predicted"/>
<name>Q12I77_SHEDO</name>
<gene>
    <name evidence="1" type="ordered locus">Sden_3574</name>
</gene>
<dbReference type="AlphaFoldDB" id="Q12I77"/>
<accession>Q12I77</accession>